<protein>
    <recommendedName>
        <fullName evidence="4">DUF368 domain-containing protein</fullName>
    </recommendedName>
</protein>
<organism evidence="2 3">
    <name type="scientific">Salisediminibacterium beveridgei</name>
    <dbReference type="NCBI Taxonomy" id="632773"/>
    <lineage>
        <taxon>Bacteria</taxon>
        <taxon>Bacillati</taxon>
        <taxon>Bacillota</taxon>
        <taxon>Bacilli</taxon>
        <taxon>Bacillales</taxon>
        <taxon>Bacillaceae</taxon>
        <taxon>Salisediminibacterium</taxon>
    </lineage>
</organism>
<gene>
    <name evidence="2" type="ORF">BBEV_1112</name>
</gene>
<feature type="transmembrane region" description="Helical" evidence="1">
    <location>
        <begin position="144"/>
        <end position="164"/>
    </location>
</feature>
<accession>A0A1D7QTZ3</accession>
<dbReference type="InterPro" id="IPR007163">
    <property type="entry name" value="VCA0040-like"/>
</dbReference>
<dbReference type="PANTHER" id="PTHR37308:SF1">
    <property type="entry name" value="POLYPRENYL-PHOSPHATE TRANSPORTER"/>
    <property type="match status" value="1"/>
</dbReference>
<feature type="transmembrane region" description="Helical" evidence="1">
    <location>
        <begin position="85"/>
        <end position="102"/>
    </location>
</feature>
<evidence type="ECO:0000313" key="3">
    <source>
        <dbReference type="Proteomes" id="UP000094463"/>
    </source>
</evidence>
<dbReference type="Pfam" id="PF04018">
    <property type="entry name" value="VCA0040-like"/>
    <property type="match status" value="1"/>
</dbReference>
<evidence type="ECO:0008006" key="4">
    <source>
        <dbReference type="Google" id="ProtNLM"/>
    </source>
</evidence>
<name>A0A1D7QTZ3_9BACI</name>
<dbReference type="AlphaFoldDB" id="A0A1D7QTZ3"/>
<feature type="transmembrane region" description="Helical" evidence="1">
    <location>
        <begin position="249"/>
        <end position="267"/>
    </location>
</feature>
<dbReference type="KEGG" id="bbev:BBEV_1112"/>
<dbReference type="STRING" id="632773.BBEV_1112"/>
<dbReference type="PANTHER" id="PTHR37308">
    <property type="entry name" value="INTEGRAL MEMBRANE PROTEIN"/>
    <property type="match status" value="1"/>
</dbReference>
<dbReference type="Proteomes" id="UP000094463">
    <property type="component" value="Chromosome"/>
</dbReference>
<evidence type="ECO:0000313" key="2">
    <source>
        <dbReference type="EMBL" id="AOM82481.1"/>
    </source>
</evidence>
<keyword evidence="1" id="KW-0472">Membrane</keyword>
<sequence length="284" mass="30417">MTVNLKLIYYGALMGISNIIPGVSAGTIALIVGIYDELLVSVRDFFSPKIKRTLPFIVPLAVGVIGGILAFSWLIGWLLTHAFEPVQFFFLGLILGVLPFLFREADAKETFRIIHITLLLAVVALVMLMNVFAPEEGARTAYELTIQSGLWLFSAGIFASMSLLLPGLSGATVLLMFGVYGSAINALLTVDLAVILVLVAGIGIGFIVSSRVIAYVLLTHRTLTYAVIIGLLIGSLTIVFPGISGQIGMMLLSLLTFAGGFAIAFRLGKANDTKNREGVNPHDE</sequence>
<feature type="transmembrane region" description="Helical" evidence="1">
    <location>
        <begin position="12"/>
        <end position="35"/>
    </location>
</feature>
<feature type="transmembrane region" description="Helical" evidence="1">
    <location>
        <begin position="194"/>
        <end position="218"/>
    </location>
</feature>
<keyword evidence="3" id="KW-1185">Reference proteome</keyword>
<keyword evidence="1" id="KW-1133">Transmembrane helix</keyword>
<feature type="transmembrane region" description="Helical" evidence="1">
    <location>
        <begin position="225"/>
        <end position="243"/>
    </location>
</feature>
<proteinExistence type="predicted"/>
<evidence type="ECO:0000256" key="1">
    <source>
        <dbReference type="SAM" id="Phobius"/>
    </source>
</evidence>
<keyword evidence="1" id="KW-0812">Transmembrane</keyword>
<feature type="transmembrane region" description="Helical" evidence="1">
    <location>
        <begin position="114"/>
        <end position="132"/>
    </location>
</feature>
<feature type="transmembrane region" description="Helical" evidence="1">
    <location>
        <begin position="56"/>
        <end position="79"/>
    </location>
</feature>
<dbReference type="EMBL" id="CP012502">
    <property type="protein sequence ID" value="AOM82481.1"/>
    <property type="molecule type" value="Genomic_DNA"/>
</dbReference>
<reference evidence="2 3" key="1">
    <citation type="submission" date="2015-08" db="EMBL/GenBank/DDBJ databases">
        <title>The complete genome sequence of Bacillus beveridgei MLTeJB.</title>
        <authorList>
            <person name="Hanson T.E."/>
            <person name="Mesa C."/>
            <person name="Basesman S.M."/>
            <person name="Oremland R.S."/>
        </authorList>
    </citation>
    <scope>NUCLEOTIDE SEQUENCE [LARGE SCALE GENOMIC DNA]</scope>
    <source>
        <strain evidence="2 3">MLTeJB</strain>
    </source>
</reference>